<evidence type="ECO:0000313" key="1">
    <source>
        <dbReference type="EMBL" id="MBK4725756.1"/>
    </source>
</evidence>
<dbReference type="EMBL" id="JAEOXF010000005">
    <property type="protein sequence ID" value="MBK4725756.1"/>
    <property type="molecule type" value="Genomic_DNA"/>
</dbReference>
<sequence length="632" mass="66092">MSRYAPLALFCGLLLLALALTAHHLLPLLHDESNGHLLLHYSFLPRLTISLLAGGALALAGLLFQQVLRNPLAEPATLGVAAGSNLAIALALVLAPGLLVWGMAPVALVGAGITTLLLLLLVAKQQLATLNILLAGMVLSLYASAISTLLVMFNHDYLSDLFSWQAGALSQNGWDSVRLLLLPLLLLSGGSLLLVRPLTLMGLSEQSAASLGASPLTVRLLTLLIAVALSALVTSQLGIISFIGLAAPALVRLLGVRRFSQQLPWTLAFGALLLWLIDQVAQSLSPAAGDVPTGAITALFSAPLILLLLSRQRAIRFPQAASDVPAFSPPLDGRKIALLLCLLLLAIGLSLGWNRQFTEGMLLAWRWPRLLGSLAAGAMLAVAGVLIQRLTRNPLASPELLGISSGASLAILLLFMLAGPLSWMFPAALFGSLLATGAMLWLGARRGFQPQRLVLVGLCLTSISGALTSLLMLSGDPRVLQLLNWSTGSTAGITASVALFGAGQAAVLIPLALLLRRGLQLLGLGAQPAQSLGLNLRTNGLLILLLAAALTAGGTLLIGPLSFVGLIAPQLARYSGARSVSTQIGLAALLGATLMVLADWLGRNIAWPWPVSAGILCSLIGAPWFLWQLRRR</sequence>
<proteinExistence type="predicted"/>
<accession>A0ACC5RMG4</accession>
<gene>
    <name evidence="1" type="primary">fhuB</name>
    <name evidence="1" type="ORF">JJL49_10995</name>
</gene>
<protein>
    <submittedName>
        <fullName evidence="1">Fe(3+)-hydroxamate ABC transporter permease FhuB</fullName>
    </submittedName>
</protein>
<keyword evidence="2" id="KW-1185">Reference proteome</keyword>
<reference evidence="1" key="1">
    <citation type="submission" date="2021-01" db="EMBL/GenBank/DDBJ databases">
        <title>Draft genome of Pantoea agglomerans Eh 335.</title>
        <authorList>
            <person name="Emsley S.A."/>
            <person name="Oline D.K."/>
            <person name="Saw J.H."/>
            <person name="Ushijima B."/>
            <person name="Videau P."/>
            <person name="Koyack M.J."/>
        </authorList>
    </citation>
    <scope>NUCLEOTIDE SEQUENCE</scope>
    <source>
        <strain evidence="1">Eh 335</strain>
    </source>
</reference>
<name>A0ACC5RMG4_ENTAG</name>
<dbReference type="Proteomes" id="UP000633731">
    <property type="component" value="Unassembled WGS sequence"/>
</dbReference>
<organism evidence="1 2">
    <name type="scientific">Enterobacter agglomerans</name>
    <name type="common">Erwinia herbicola</name>
    <name type="synonym">Pantoea agglomerans</name>
    <dbReference type="NCBI Taxonomy" id="549"/>
    <lineage>
        <taxon>Bacteria</taxon>
        <taxon>Pseudomonadati</taxon>
        <taxon>Pseudomonadota</taxon>
        <taxon>Gammaproteobacteria</taxon>
        <taxon>Enterobacterales</taxon>
        <taxon>Erwiniaceae</taxon>
        <taxon>Pantoea</taxon>
        <taxon>Pantoea agglomerans group</taxon>
    </lineage>
</organism>
<evidence type="ECO:0000313" key="2">
    <source>
        <dbReference type="Proteomes" id="UP000633731"/>
    </source>
</evidence>
<comment type="caution">
    <text evidence="1">The sequence shown here is derived from an EMBL/GenBank/DDBJ whole genome shotgun (WGS) entry which is preliminary data.</text>
</comment>